<dbReference type="GO" id="GO:0046316">
    <property type="term" value="F:gluconokinase activity"/>
    <property type="evidence" value="ECO:0007669"/>
    <property type="project" value="UniProtKB-EC"/>
</dbReference>
<dbReference type="Proteomes" id="UP000198757">
    <property type="component" value="Unassembled WGS sequence"/>
</dbReference>
<organism evidence="11 12">
    <name type="scientific">Niabella drilacis (strain DSM 25811 / CCM 8410 / CCUG 62505 / LMG 26954 / E90)</name>
    <dbReference type="NCBI Taxonomy" id="1285928"/>
    <lineage>
        <taxon>Bacteria</taxon>
        <taxon>Pseudomonadati</taxon>
        <taxon>Bacteroidota</taxon>
        <taxon>Chitinophagia</taxon>
        <taxon>Chitinophagales</taxon>
        <taxon>Chitinophagaceae</taxon>
        <taxon>Niabella</taxon>
    </lineage>
</organism>
<keyword evidence="5 10" id="KW-0547">Nucleotide-binding</keyword>
<evidence type="ECO:0000256" key="8">
    <source>
        <dbReference type="ARBA" id="ARBA00023064"/>
    </source>
</evidence>
<dbReference type="PANTHER" id="PTHR43442:SF3">
    <property type="entry name" value="GLUCONOKINASE-RELATED"/>
    <property type="match status" value="1"/>
</dbReference>
<gene>
    <name evidence="11" type="ORF">SAMN04487894_106115</name>
</gene>
<dbReference type="GO" id="GO:0019521">
    <property type="term" value="P:D-gluconate metabolic process"/>
    <property type="evidence" value="ECO:0007669"/>
    <property type="project" value="UniProtKB-KW"/>
</dbReference>
<keyword evidence="8" id="KW-0311">Gluconate utilization</keyword>
<evidence type="ECO:0000256" key="1">
    <source>
        <dbReference type="ARBA" id="ARBA00004761"/>
    </source>
</evidence>
<dbReference type="Pfam" id="PF01202">
    <property type="entry name" value="SKI"/>
    <property type="match status" value="1"/>
</dbReference>
<protein>
    <recommendedName>
        <fullName evidence="3 10">Gluconokinase</fullName>
        <ecNumber evidence="3 10">2.7.1.12</ecNumber>
    </recommendedName>
</protein>
<evidence type="ECO:0000256" key="3">
    <source>
        <dbReference type="ARBA" id="ARBA00012054"/>
    </source>
</evidence>
<evidence type="ECO:0000256" key="10">
    <source>
        <dbReference type="RuleBase" id="RU363066"/>
    </source>
</evidence>
<evidence type="ECO:0000256" key="2">
    <source>
        <dbReference type="ARBA" id="ARBA00008420"/>
    </source>
</evidence>
<comment type="pathway">
    <text evidence="1">Carbohydrate acid metabolism.</text>
</comment>
<accession>A0A1G6S8L5</accession>
<dbReference type="STRING" id="1285928.SAMN04487894_106115"/>
<keyword evidence="7 10" id="KW-0067">ATP-binding</keyword>
<dbReference type="FunFam" id="3.40.50.300:FF:000522">
    <property type="entry name" value="Gluconokinase"/>
    <property type="match status" value="1"/>
</dbReference>
<reference evidence="12" key="1">
    <citation type="submission" date="2016-10" db="EMBL/GenBank/DDBJ databases">
        <authorList>
            <person name="Varghese N."/>
            <person name="Submissions S."/>
        </authorList>
    </citation>
    <scope>NUCLEOTIDE SEQUENCE [LARGE SCALE GENOMIC DNA]</scope>
    <source>
        <strain evidence="12">DSM 25811 / CCM 8410 / LMG 26954 / E90</strain>
    </source>
</reference>
<dbReference type="NCBIfam" id="TIGR01313">
    <property type="entry name" value="therm_gnt_kin"/>
    <property type="match status" value="1"/>
</dbReference>
<dbReference type="GO" id="GO:0005737">
    <property type="term" value="C:cytoplasm"/>
    <property type="evidence" value="ECO:0007669"/>
    <property type="project" value="TreeGrafter"/>
</dbReference>
<dbReference type="Gene3D" id="3.40.50.300">
    <property type="entry name" value="P-loop containing nucleotide triphosphate hydrolases"/>
    <property type="match status" value="1"/>
</dbReference>
<evidence type="ECO:0000313" key="11">
    <source>
        <dbReference type="EMBL" id="SDD12495.1"/>
    </source>
</evidence>
<dbReference type="PANTHER" id="PTHR43442">
    <property type="entry name" value="GLUCONOKINASE-RELATED"/>
    <property type="match status" value="1"/>
</dbReference>
<dbReference type="CDD" id="cd02021">
    <property type="entry name" value="GntK"/>
    <property type="match status" value="1"/>
</dbReference>
<proteinExistence type="inferred from homology"/>
<dbReference type="EC" id="2.7.1.12" evidence="3 10"/>
<evidence type="ECO:0000256" key="7">
    <source>
        <dbReference type="ARBA" id="ARBA00022840"/>
    </source>
</evidence>
<dbReference type="InterPro" id="IPR031322">
    <property type="entry name" value="Shikimate/glucono_kinase"/>
</dbReference>
<keyword evidence="12" id="KW-1185">Reference proteome</keyword>
<evidence type="ECO:0000256" key="9">
    <source>
        <dbReference type="ARBA" id="ARBA00048090"/>
    </source>
</evidence>
<dbReference type="InterPro" id="IPR027417">
    <property type="entry name" value="P-loop_NTPase"/>
</dbReference>
<dbReference type="EMBL" id="FMZO01000006">
    <property type="protein sequence ID" value="SDD12495.1"/>
    <property type="molecule type" value="Genomic_DNA"/>
</dbReference>
<comment type="catalytic activity">
    <reaction evidence="9 10">
        <text>D-gluconate + ATP = 6-phospho-D-gluconate + ADP + H(+)</text>
        <dbReference type="Rhea" id="RHEA:19433"/>
        <dbReference type="ChEBI" id="CHEBI:15378"/>
        <dbReference type="ChEBI" id="CHEBI:18391"/>
        <dbReference type="ChEBI" id="CHEBI:30616"/>
        <dbReference type="ChEBI" id="CHEBI:58759"/>
        <dbReference type="ChEBI" id="CHEBI:456216"/>
        <dbReference type="EC" id="2.7.1.12"/>
    </reaction>
</comment>
<dbReference type="GO" id="GO:0005524">
    <property type="term" value="F:ATP binding"/>
    <property type="evidence" value="ECO:0007669"/>
    <property type="project" value="UniProtKB-KW"/>
</dbReference>
<name>A0A1G6S8L5_NIADE</name>
<dbReference type="AlphaFoldDB" id="A0A1G6S8L5"/>
<evidence type="ECO:0000256" key="6">
    <source>
        <dbReference type="ARBA" id="ARBA00022777"/>
    </source>
</evidence>
<sequence>MGVSGSGKTTVGKAVAEMCGCRFIDGDDLHPVANIEKMRSGTPLTDEDRRGWLSRIHQEMTELNAAGISVVVACSALRQRYREVLRNGVDILFLYLKGDPRQVGALLGARQGHFMPAGLLQSQFEALEEPAETETDCITVPITDLPGELEQIRTLLIQHGF</sequence>
<evidence type="ECO:0000313" key="12">
    <source>
        <dbReference type="Proteomes" id="UP000198757"/>
    </source>
</evidence>
<keyword evidence="6 10" id="KW-0418">Kinase</keyword>
<evidence type="ECO:0000256" key="4">
    <source>
        <dbReference type="ARBA" id="ARBA00022679"/>
    </source>
</evidence>
<keyword evidence="4 10" id="KW-0808">Transferase</keyword>
<comment type="similarity">
    <text evidence="2 10">Belongs to the gluconokinase GntK/GntV family.</text>
</comment>
<dbReference type="InterPro" id="IPR006001">
    <property type="entry name" value="Therm_gnt_kin"/>
</dbReference>
<evidence type="ECO:0000256" key="5">
    <source>
        <dbReference type="ARBA" id="ARBA00022741"/>
    </source>
</evidence>
<dbReference type="SUPFAM" id="SSF52540">
    <property type="entry name" value="P-loop containing nucleoside triphosphate hydrolases"/>
    <property type="match status" value="1"/>
</dbReference>